<protein>
    <submittedName>
        <fullName evidence="1">Uncharacterized protein</fullName>
    </submittedName>
</protein>
<comment type="caution">
    <text evidence="1">The sequence shown here is derived from an EMBL/GenBank/DDBJ whole genome shotgun (WGS) entry which is preliminary data.</text>
</comment>
<dbReference type="AlphaFoldDB" id="A0A3M7P8I3"/>
<gene>
    <name evidence="1" type="ORF">BpHYR1_050521</name>
</gene>
<sequence length="69" mass="7805">MTSRYSSLSFIYSSTSSFYLTQFSLMYSSSTISKFKVSNKGLILANFLIPSVLKLLDMSCQWKNKIISA</sequence>
<dbReference type="EMBL" id="REGN01012452">
    <property type="protein sequence ID" value="RMZ95405.1"/>
    <property type="molecule type" value="Genomic_DNA"/>
</dbReference>
<dbReference type="Proteomes" id="UP000276133">
    <property type="component" value="Unassembled WGS sequence"/>
</dbReference>
<proteinExistence type="predicted"/>
<name>A0A3M7P8I3_BRAPC</name>
<evidence type="ECO:0000313" key="2">
    <source>
        <dbReference type="Proteomes" id="UP000276133"/>
    </source>
</evidence>
<reference evidence="1 2" key="1">
    <citation type="journal article" date="2018" name="Sci. Rep.">
        <title>Genomic signatures of local adaptation to the degree of environmental predictability in rotifers.</title>
        <authorList>
            <person name="Franch-Gras L."/>
            <person name="Hahn C."/>
            <person name="Garcia-Roger E.M."/>
            <person name="Carmona M.J."/>
            <person name="Serra M."/>
            <person name="Gomez A."/>
        </authorList>
    </citation>
    <scope>NUCLEOTIDE SEQUENCE [LARGE SCALE GENOMIC DNA]</scope>
    <source>
        <strain evidence="1">HYR1</strain>
    </source>
</reference>
<organism evidence="1 2">
    <name type="scientific">Brachionus plicatilis</name>
    <name type="common">Marine rotifer</name>
    <name type="synonym">Brachionus muelleri</name>
    <dbReference type="NCBI Taxonomy" id="10195"/>
    <lineage>
        <taxon>Eukaryota</taxon>
        <taxon>Metazoa</taxon>
        <taxon>Spiralia</taxon>
        <taxon>Gnathifera</taxon>
        <taxon>Rotifera</taxon>
        <taxon>Eurotatoria</taxon>
        <taxon>Monogononta</taxon>
        <taxon>Pseudotrocha</taxon>
        <taxon>Ploima</taxon>
        <taxon>Brachionidae</taxon>
        <taxon>Brachionus</taxon>
    </lineage>
</organism>
<accession>A0A3M7P8I3</accession>
<evidence type="ECO:0000313" key="1">
    <source>
        <dbReference type="EMBL" id="RMZ95405.1"/>
    </source>
</evidence>
<keyword evidence="2" id="KW-1185">Reference proteome</keyword>